<feature type="transmembrane region" description="Helical" evidence="12">
    <location>
        <begin position="138"/>
        <end position="159"/>
    </location>
</feature>
<evidence type="ECO:0000256" key="4">
    <source>
        <dbReference type="ARBA" id="ARBA00022723"/>
    </source>
</evidence>
<dbReference type="PANTHER" id="PTHR35457">
    <property type="entry name" value="HEME A SYNTHASE"/>
    <property type="match status" value="1"/>
</dbReference>
<evidence type="ECO:0000256" key="2">
    <source>
        <dbReference type="ARBA" id="ARBA00022475"/>
    </source>
</evidence>
<evidence type="ECO:0000256" key="1">
    <source>
        <dbReference type="ARBA" id="ARBA00004141"/>
    </source>
</evidence>
<dbReference type="GO" id="GO:0016491">
    <property type="term" value="F:oxidoreductase activity"/>
    <property type="evidence" value="ECO:0007669"/>
    <property type="project" value="UniProtKB-KW"/>
</dbReference>
<evidence type="ECO:0000256" key="12">
    <source>
        <dbReference type="SAM" id="Phobius"/>
    </source>
</evidence>
<accession>T0ZA89</accession>
<dbReference type="Pfam" id="PF02628">
    <property type="entry name" value="COX15-CtaA"/>
    <property type="match status" value="1"/>
</dbReference>
<keyword evidence="5 12" id="KW-1133">Transmembrane helix</keyword>
<comment type="pathway">
    <text evidence="11">Porphyrin-containing compound metabolism.</text>
</comment>
<feature type="non-terminal residue" evidence="13">
    <location>
        <position position="187"/>
    </location>
</feature>
<proteinExistence type="predicted"/>
<dbReference type="AlphaFoldDB" id="T0ZA89"/>
<dbReference type="GO" id="GO:0046872">
    <property type="term" value="F:metal ion binding"/>
    <property type="evidence" value="ECO:0007669"/>
    <property type="project" value="UniProtKB-KW"/>
</dbReference>
<protein>
    <submittedName>
        <fullName evidence="13">Cytochrome c oxidase assembly</fullName>
    </submittedName>
</protein>
<feature type="transmembrane region" description="Helical" evidence="12">
    <location>
        <begin position="79"/>
        <end position="99"/>
    </location>
</feature>
<feature type="transmembrane region" description="Helical" evidence="12">
    <location>
        <begin position="111"/>
        <end position="132"/>
    </location>
</feature>
<evidence type="ECO:0000256" key="6">
    <source>
        <dbReference type="ARBA" id="ARBA00023002"/>
    </source>
</evidence>
<keyword evidence="3 12" id="KW-0812">Transmembrane</keyword>
<keyword evidence="9 12" id="KW-0472">Membrane</keyword>
<keyword evidence="8" id="KW-0350">Heme biosynthesis</keyword>
<keyword evidence="4" id="KW-0479">Metal-binding</keyword>
<reference evidence="13" key="2">
    <citation type="journal article" date="2014" name="ISME J.">
        <title>Microbial stratification in low pH oxic and suboxic macroscopic growths along an acid mine drainage.</title>
        <authorList>
            <person name="Mendez-Garcia C."/>
            <person name="Mesa V."/>
            <person name="Sprenger R.R."/>
            <person name="Richter M."/>
            <person name="Diez M.S."/>
            <person name="Solano J."/>
            <person name="Bargiela R."/>
            <person name="Golyshina O.V."/>
            <person name="Manteca A."/>
            <person name="Ramos J.L."/>
            <person name="Gallego J.R."/>
            <person name="Llorente I."/>
            <person name="Martins Dos Santos V.A."/>
            <person name="Jensen O.N."/>
            <person name="Pelaez A.I."/>
            <person name="Sanchez J."/>
            <person name="Ferrer M."/>
        </authorList>
    </citation>
    <scope>NUCLEOTIDE SEQUENCE</scope>
</reference>
<name>T0ZA89_9ZZZZ</name>
<dbReference type="GO" id="GO:0006784">
    <property type="term" value="P:heme A biosynthetic process"/>
    <property type="evidence" value="ECO:0007669"/>
    <property type="project" value="InterPro"/>
</dbReference>
<sequence length="187" mass="20924">MGRFWDPFRLLTLIAIVWTLVLIGVGAYVRLSNAGLSCPGWPACYGHLTVPTRTGVIQRVDRLHPDHPLVPRKAMKEMFHRYLAGGLGLVILAIAVLGWSRARRTLGRPRYFPLLILLLVLLQAALGMWTVTMELEPIIVLAHLIGAFLIFDGLLLLWAMDTHALHWKEEVPSFVGTMDRGSRTDPA</sequence>
<dbReference type="PANTHER" id="PTHR35457:SF1">
    <property type="entry name" value="HEME A SYNTHASE"/>
    <property type="match status" value="1"/>
</dbReference>
<feature type="transmembrane region" description="Helical" evidence="12">
    <location>
        <begin position="7"/>
        <end position="29"/>
    </location>
</feature>
<evidence type="ECO:0000256" key="5">
    <source>
        <dbReference type="ARBA" id="ARBA00022989"/>
    </source>
</evidence>
<keyword evidence="2" id="KW-1003">Cell membrane</keyword>
<evidence type="ECO:0000256" key="9">
    <source>
        <dbReference type="ARBA" id="ARBA00023136"/>
    </source>
</evidence>
<organism evidence="13">
    <name type="scientific">mine drainage metagenome</name>
    <dbReference type="NCBI Taxonomy" id="410659"/>
    <lineage>
        <taxon>unclassified sequences</taxon>
        <taxon>metagenomes</taxon>
        <taxon>ecological metagenomes</taxon>
    </lineage>
</organism>
<gene>
    <name evidence="13" type="ORF">B2A_10849</name>
</gene>
<keyword evidence="7" id="KW-0408">Iron</keyword>
<dbReference type="EMBL" id="AUZZ01007810">
    <property type="protein sequence ID" value="EQD40992.1"/>
    <property type="molecule type" value="Genomic_DNA"/>
</dbReference>
<evidence type="ECO:0000256" key="8">
    <source>
        <dbReference type="ARBA" id="ARBA00023133"/>
    </source>
</evidence>
<comment type="caution">
    <text evidence="13">The sequence shown here is derived from an EMBL/GenBank/DDBJ whole genome shotgun (WGS) entry which is preliminary data.</text>
</comment>
<evidence type="ECO:0000256" key="7">
    <source>
        <dbReference type="ARBA" id="ARBA00023004"/>
    </source>
</evidence>
<dbReference type="InterPro" id="IPR050450">
    <property type="entry name" value="COX15/CtaA_HemeA_synthase"/>
</dbReference>
<evidence type="ECO:0000256" key="10">
    <source>
        <dbReference type="ARBA" id="ARBA00023157"/>
    </source>
</evidence>
<dbReference type="GO" id="GO:0016020">
    <property type="term" value="C:membrane"/>
    <property type="evidence" value="ECO:0007669"/>
    <property type="project" value="UniProtKB-SubCell"/>
</dbReference>
<dbReference type="InterPro" id="IPR003780">
    <property type="entry name" value="COX15/CtaA_fam"/>
</dbReference>
<keyword evidence="6" id="KW-0560">Oxidoreductase</keyword>
<evidence type="ECO:0000256" key="3">
    <source>
        <dbReference type="ARBA" id="ARBA00022692"/>
    </source>
</evidence>
<keyword evidence="10" id="KW-1015">Disulfide bond</keyword>
<reference evidence="13" key="1">
    <citation type="submission" date="2013-08" db="EMBL/GenBank/DDBJ databases">
        <authorList>
            <person name="Mendez C."/>
            <person name="Richter M."/>
            <person name="Ferrer M."/>
            <person name="Sanchez J."/>
        </authorList>
    </citation>
    <scope>NUCLEOTIDE SEQUENCE</scope>
</reference>
<comment type="subcellular location">
    <subcellularLocation>
        <location evidence="1">Membrane</location>
        <topology evidence="1">Multi-pass membrane protein</topology>
    </subcellularLocation>
</comment>
<evidence type="ECO:0000256" key="11">
    <source>
        <dbReference type="ARBA" id="ARBA00023444"/>
    </source>
</evidence>
<evidence type="ECO:0000313" key="13">
    <source>
        <dbReference type="EMBL" id="EQD40992.1"/>
    </source>
</evidence>